<dbReference type="NCBIfam" id="TIGR01727">
    <property type="entry name" value="oligo_HPY"/>
    <property type="match status" value="1"/>
</dbReference>
<sequence>MEHNHNGHASPLILSARDVEVRFNLRGRTLTAVRGASLDLYEGETLAIVGESGCGKSVFTKSFIGMLDKNGAVTGGKILYRGEDLTAYKTEAEWLRVRGKKIAMVFQDPMTSLNPVRTIGEQITEVITWHFGTEHEEAKREAIEILKRVGIADAQTRYKQYPNEFSGGMRQRVVIATAIACRPEILICDEPTTALDVTVQAQILRLIKDLQKELKMTVVYITHDLGVVANVADWVGVMYAGQIIEYGTVHEIFKEPVHPYTRALLQSLPQLGVRGHALYSIQGTPPSLFKEIRGDAFAPRNPDAMEIEFEQEPPQFEVSPTHWAKTWLLHPYAQDHRRALEEAEAQRRAERAEPTQPFVYETAEKLLEVKGLTVKFKLGGREFRAVNDVSFDIYKGETLSLVGESGSGKTTIGRAVMRVYNSNVSGEILYQGQPIVGKISKDKMKALRMEMQMIFQDPMASLNERAKVDYIISEGLYNYHLFENEADRLRKVEEIMQEVGLSKDFSSRFPHEFSGGQRQRIGIARSLVMNPNFIVADEPISALDVSIRAQVINLLNKLKRERGLTYLFIAHDLSVVRFISDRIAVINKGRIVELATCDELFDRPLHPYTRALLSAVPYPDPDRERDKELLVYDPAMHNYRDNPPQWTEIVPGHFILANQEELDIYRKELEG</sequence>
<evidence type="ECO:0000256" key="4">
    <source>
        <dbReference type="ARBA" id="ARBA00022840"/>
    </source>
</evidence>
<dbReference type="PROSITE" id="PS50893">
    <property type="entry name" value="ABC_TRANSPORTER_2"/>
    <property type="match status" value="2"/>
</dbReference>
<gene>
    <name evidence="6" type="ORF">IAA66_07635</name>
</gene>
<dbReference type="GO" id="GO:0005524">
    <property type="term" value="F:ATP binding"/>
    <property type="evidence" value="ECO:0007669"/>
    <property type="project" value="UniProtKB-KW"/>
</dbReference>
<dbReference type="Gene3D" id="3.40.50.300">
    <property type="entry name" value="P-loop containing nucleotide triphosphate hydrolases"/>
    <property type="match status" value="2"/>
</dbReference>
<proteinExistence type="inferred from homology"/>
<dbReference type="InterPro" id="IPR003593">
    <property type="entry name" value="AAA+_ATPase"/>
</dbReference>
<dbReference type="InterPro" id="IPR003439">
    <property type="entry name" value="ABC_transporter-like_ATP-bd"/>
</dbReference>
<dbReference type="InterPro" id="IPR050319">
    <property type="entry name" value="ABC_transp_ATP-bind"/>
</dbReference>
<evidence type="ECO:0000256" key="1">
    <source>
        <dbReference type="ARBA" id="ARBA00005417"/>
    </source>
</evidence>
<evidence type="ECO:0000256" key="3">
    <source>
        <dbReference type="ARBA" id="ARBA00022741"/>
    </source>
</evidence>
<reference evidence="6" key="1">
    <citation type="submission" date="2020-10" db="EMBL/GenBank/DDBJ databases">
        <authorList>
            <person name="Gilroy R."/>
        </authorList>
    </citation>
    <scope>NUCLEOTIDE SEQUENCE</scope>
    <source>
        <strain evidence="6">ChiHile30-977</strain>
    </source>
</reference>
<keyword evidence="2" id="KW-0813">Transport</keyword>
<comment type="similarity">
    <text evidence="1">Belongs to the ABC transporter superfamily.</text>
</comment>
<organism evidence="6 7">
    <name type="scientific">Candidatus Avichristensenella intestinipullorum</name>
    <dbReference type="NCBI Taxonomy" id="2840693"/>
    <lineage>
        <taxon>Bacteria</taxon>
        <taxon>Bacillati</taxon>
        <taxon>Bacillota</taxon>
        <taxon>Clostridia</taxon>
        <taxon>Candidatus Avichristensenella</taxon>
    </lineage>
</organism>
<dbReference type="SUPFAM" id="SSF52540">
    <property type="entry name" value="P-loop containing nucleoside triphosphate hydrolases"/>
    <property type="match status" value="2"/>
</dbReference>
<dbReference type="CDD" id="cd03257">
    <property type="entry name" value="ABC_NikE_OppD_transporters"/>
    <property type="match status" value="2"/>
</dbReference>
<dbReference type="GO" id="GO:0055085">
    <property type="term" value="P:transmembrane transport"/>
    <property type="evidence" value="ECO:0007669"/>
    <property type="project" value="UniProtKB-ARBA"/>
</dbReference>
<dbReference type="Pfam" id="PF00005">
    <property type="entry name" value="ABC_tran"/>
    <property type="match status" value="2"/>
</dbReference>
<dbReference type="NCBIfam" id="NF007739">
    <property type="entry name" value="PRK10419.1"/>
    <property type="match status" value="2"/>
</dbReference>
<dbReference type="Pfam" id="PF08352">
    <property type="entry name" value="oligo_HPY"/>
    <property type="match status" value="2"/>
</dbReference>
<comment type="caution">
    <text evidence="6">The sequence shown here is derived from an EMBL/GenBank/DDBJ whole genome shotgun (WGS) entry which is preliminary data.</text>
</comment>
<dbReference type="EMBL" id="DVFI01000105">
    <property type="protein sequence ID" value="HIQ63443.1"/>
    <property type="molecule type" value="Genomic_DNA"/>
</dbReference>
<dbReference type="GO" id="GO:0016887">
    <property type="term" value="F:ATP hydrolysis activity"/>
    <property type="evidence" value="ECO:0007669"/>
    <property type="project" value="InterPro"/>
</dbReference>
<dbReference type="InterPro" id="IPR017871">
    <property type="entry name" value="ABC_transporter-like_CS"/>
</dbReference>
<dbReference type="AlphaFoldDB" id="A0A9D0YWW1"/>
<dbReference type="InterPro" id="IPR027417">
    <property type="entry name" value="P-loop_NTPase"/>
</dbReference>
<feature type="domain" description="ABC transporter" evidence="5">
    <location>
        <begin position="367"/>
        <end position="613"/>
    </location>
</feature>
<dbReference type="PANTHER" id="PTHR43776">
    <property type="entry name" value="TRANSPORT ATP-BINDING PROTEIN"/>
    <property type="match status" value="1"/>
</dbReference>
<reference evidence="6" key="2">
    <citation type="journal article" date="2021" name="PeerJ">
        <title>Extensive microbial diversity within the chicken gut microbiome revealed by metagenomics and culture.</title>
        <authorList>
            <person name="Gilroy R."/>
            <person name="Ravi A."/>
            <person name="Getino M."/>
            <person name="Pursley I."/>
            <person name="Horton D.L."/>
            <person name="Alikhan N.F."/>
            <person name="Baker D."/>
            <person name="Gharbi K."/>
            <person name="Hall N."/>
            <person name="Watson M."/>
            <person name="Adriaenssens E.M."/>
            <person name="Foster-Nyarko E."/>
            <person name="Jarju S."/>
            <person name="Secka A."/>
            <person name="Antonio M."/>
            <person name="Oren A."/>
            <person name="Chaudhuri R.R."/>
            <person name="La Ragione R."/>
            <person name="Hildebrand F."/>
            <person name="Pallen M.J."/>
        </authorList>
    </citation>
    <scope>NUCLEOTIDE SEQUENCE</scope>
    <source>
        <strain evidence="6">ChiHile30-977</strain>
    </source>
</reference>
<evidence type="ECO:0000256" key="2">
    <source>
        <dbReference type="ARBA" id="ARBA00022448"/>
    </source>
</evidence>
<dbReference type="PROSITE" id="PS00211">
    <property type="entry name" value="ABC_TRANSPORTER_1"/>
    <property type="match status" value="2"/>
</dbReference>
<dbReference type="InterPro" id="IPR013563">
    <property type="entry name" value="Oligopep_ABC_C"/>
</dbReference>
<dbReference type="NCBIfam" id="NF008453">
    <property type="entry name" value="PRK11308.1"/>
    <property type="match status" value="2"/>
</dbReference>
<evidence type="ECO:0000313" key="6">
    <source>
        <dbReference type="EMBL" id="HIQ63443.1"/>
    </source>
</evidence>
<dbReference type="SMART" id="SM00382">
    <property type="entry name" value="AAA"/>
    <property type="match status" value="2"/>
</dbReference>
<dbReference type="GO" id="GO:0015833">
    <property type="term" value="P:peptide transport"/>
    <property type="evidence" value="ECO:0007669"/>
    <property type="project" value="InterPro"/>
</dbReference>
<evidence type="ECO:0000313" key="7">
    <source>
        <dbReference type="Proteomes" id="UP000886819"/>
    </source>
</evidence>
<name>A0A9D0YWW1_9FIRM</name>
<dbReference type="FunFam" id="3.40.50.300:FF:000016">
    <property type="entry name" value="Oligopeptide ABC transporter ATP-binding component"/>
    <property type="match status" value="2"/>
</dbReference>
<keyword evidence="4 6" id="KW-0067">ATP-binding</keyword>
<evidence type="ECO:0000259" key="5">
    <source>
        <dbReference type="PROSITE" id="PS50893"/>
    </source>
</evidence>
<dbReference type="PANTHER" id="PTHR43776:SF7">
    <property type="entry name" value="D,D-DIPEPTIDE TRANSPORT ATP-BINDING PROTEIN DDPF-RELATED"/>
    <property type="match status" value="1"/>
</dbReference>
<feature type="domain" description="ABC transporter" evidence="5">
    <location>
        <begin position="16"/>
        <end position="265"/>
    </location>
</feature>
<accession>A0A9D0YWW1</accession>
<keyword evidence="3" id="KW-0547">Nucleotide-binding</keyword>
<protein>
    <submittedName>
        <fullName evidence="6">ABC transporter ATP-binding protein</fullName>
    </submittedName>
</protein>
<dbReference type="Proteomes" id="UP000886819">
    <property type="component" value="Unassembled WGS sequence"/>
</dbReference>
<dbReference type="NCBIfam" id="NF010167">
    <property type="entry name" value="PRK13648.1"/>
    <property type="match status" value="2"/>
</dbReference>